<keyword evidence="4" id="KW-1133">Transmembrane helix</keyword>
<keyword evidence="8" id="KW-1185">Reference proteome</keyword>
<evidence type="ECO:0000256" key="6">
    <source>
        <dbReference type="SAM" id="MobiDB-lite"/>
    </source>
</evidence>
<evidence type="ECO:0000256" key="5">
    <source>
        <dbReference type="ARBA" id="ARBA00023136"/>
    </source>
</evidence>
<sequence length="239" mass="24796">MIVEALPGCSILKYATPVRGRGPVFNKRPGNAGVGRDINFYVVMSMAIDPIAETKVTGSAETKLLLSPSSAPPQLLLSPSSAPPQPLLSSSSAPPQPLLSSSSAPPQLLLSSSFKRRKATPWGSGSLSRAAFLWRRPADLNVGVSSSTGLLPWNAVPGKACGMTLSSVCKTREYRMTYDLYIAAFAGAGITLLALCDCRRRASQPSRCSVALLPADAIRAVMSPGGVPGAALACGRLGG</sequence>
<accession>A0A4Z2E9A5</accession>
<organism evidence="7 8">
    <name type="scientific">Liparis tanakae</name>
    <name type="common">Tanaka's snailfish</name>
    <dbReference type="NCBI Taxonomy" id="230148"/>
    <lineage>
        <taxon>Eukaryota</taxon>
        <taxon>Metazoa</taxon>
        <taxon>Chordata</taxon>
        <taxon>Craniata</taxon>
        <taxon>Vertebrata</taxon>
        <taxon>Euteleostomi</taxon>
        <taxon>Actinopterygii</taxon>
        <taxon>Neopterygii</taxon>
        <taxon>Teleostei</taxon>
        <taxon>Neoteleostei</taxon>
        <taxon>Acanthomorphata</taxon>
        <taxon>Eupercaria</taxon>
        <taxon>Perciformes</taxon>
        <taxon>Cottioidei</taxon>
        <taxon>Cottales</taxon>
        <taxon>Liparidae</taxon>
        <taxon>Liparis</taxon>
    </lineage>
</organism>
<evidence type="ECO:0000313" key="7">
    <source>
        <dbReference type="EMBL" id="TNN24912.1"/>
    </source>
</evidence>
<dbReference type="Proteomes" id="UP000314294">
    <property type="component" value="Unassembled WGS sequence"/>
</dbReference>
<dbReference type="InterPro" id="IPR018237">
    <property type="entry name" value="Myelin_PLP_CS"/>
</dbReference>
<dbReference type="PROSITE" id="PS01004">
    <property type="entry name" value="MYELIN_PLP_2"/>
    <property type="match status" value="1"/>
</dbReference>
<dbReference type="EMBL" id="SRLO01013957">
    <property type="protein sequence ID" value="TNN24912.1"/>
    <property type="molecule type" value="Genomic_DNA"/>
</dbReference>
<evidence type="ECO:0000256" key="3">
    <source>
        <dbReference type="ARBA" id="ARBA00022692"/>
    </source>
</evidence>
<name>A0A4Z2E9A5_9TELE</name>
<keyword evidence="5" id="KW-0472">Membrane</keyword>
<evidence type="ECO:0000313" key="8">
    <source>
        <dbReference type="Proteomes" id="UP000314294"/>
    </source>
</evidence>
<proteinExistence type="inferred from homology"/>
<feature type="compositionally biased region" description="Low complexity" evidence="6">
    <location>
        <begin position="87"/>
        <end position="104"/>
    </location>
</feature>
<comment type="caution">
    <text evidence="7">The sequence shown here is derived from an EMBL/GenBank/DDBJ whole genome shotgun (WGS) entry which is preliminary data.</text>
</comment>
<dbReference type="GO" id="GO:0016020">
    <property type="term" value="C:membrane"/>
    <property type="evidence" value="ECO:0007669"/>
    <property type="project" value="UniProtKB-SubCell"/>
</dbReference>
<dbReference type="SMART" id="SM00002">
    <property type="entry name" value="PLP"/>
    <property type="match status" value="1"/>
</dbReference>
<comment type="subcellular location">
    <subcellularLocation>
        <location evidence="1">Membrane</location>
        <topology evidence="1">Multi-pass membrane protein</topology>
    </subcellularLocation>
</comment>
<evidence type="ECO:0000256" key="4">
    <source>
        <dbReference type="ARBA" id="ARBA00022989"/>
    </source>
</evidence>
<dbReference type="Pfam" id="PF01275">
    <property type="entry name" value="Myelin_PLP"/>
    <property type="match status" value="1"/>
</dbReference>
<evidence type="ECO:0000256" key="2">
    <source>
        <dbReference type="ARBA" id="ARBA00010595"/>
    </source>
</evidence>
<protein>
    <submittedName>
        <fullName evidence="7">Myelin proteolipid protein A</fullName>
    </submittedName>
</protein>
<gene>
    <name evidence="7" type="primary">plp1-a</name>
    <name evidence="7" type="ORF">EYF80_064962</name>
</gene>
<feature type="region of interest" description="Disordered" evidence="6">
    <location>
        <begin position="75"/>
        <end position="104"/>
    </location>
</feature>
<comment type="similarity">
    <text evidence="2">Belongs to the myelin proteolipid protein family.</text>
</comment>
<dbReference type="InterPro" id="IPR001614">
    <property type="entry name" value="Myelin_PLP"/>
</dbReference>
<evidence type="ECO:0000256" key="1">
    <source>
        <dbReference type="ARBA" id="ARBA00004141"/>
    </source>
</evidence>
<dbReference type="AlphaFoldDB" id="A0A4Z2E9A5"/>
<keyword evidence="3" id="KW-0812">Transmembrane</keyword>
<reference evidence="7 8" key="1">
    <citation type="submission" date="2019-03" db="EMBL/GenBank/DDBJ databases">
        <title>First draft genome of Liparis tanakae, snailfish: a comprehensive survey of snailfish specific genes.</title>
        <authorList>
            <person name="Kim W."/>
            <person name="Song I."/>
            <person name="Jeong J.-H."/>
            <person name="Kim D."/>
            <person name="Kim S."/>
            <person name="Ryu S."/>
            <person name="Song J.Y."/>
            <person name="Lee S.K."/>
        </authorList>
    </citation>
    <scope>NUCLEOTIDE SEQUENCE [LARGE SCALE GENOMIC DNA]</scope>
    <source>
        <tissue evidence="7">Muscle</tissue>
    </source>
</reference>